<dbReference type="Proteomes" id="UP000250079">
    <property type="component" value="Chromosome"/>
</dbReference>
<name>A0A2Z2NK24_9GAMM</name>
<dbReference type="OrthoDB" id="5625207at2"/>
<evidence type="ECO:0000313" key="1">
    <source>
        <dbReference type="EMBL" id="ASJ71473.1"/>
    </source>
</evidence>
<sequence length="119" mass="13223">MFKVFKNMAQGYERYMTLRGRILAREHLLRCDDRMLADSGFSRGLLQEGVSAWPWRTMEAQDASSYGNPALKSRAQAITDLKSLNDAELADLGITRGTIEQSVESGRAGVVADQRQKAA</sequence>
<evidence type="ECO:0008006" key="3">
    <source>
        <dbReference type="Google" id="ProtNLM"/>
    </source>
</evidence>
<evidence type="ECO:0000313" key="2">
    <source>
        <dbReference type="Proteomes" id="UP000250079"/>
    </source>
</evidence>
<accession>A0A2Z2NK24</accession>
<dbReference type="AlphaFoldDB" id="A0A2Z2NK24"/>
<protein>
    <recommendedName>
        <fullName evidence="3">DUF1127 domain-containing protein</fullName>
    </recommendedName>
</protein>
<dbReference type="RefSeq" id="WP_088916909.1">
    <property type="nucleotide sequence ID" value="NZ_CP018632.1"/>
</dbReference>
<reference evidence="1 2" key="1">
    <citation type="submission" date="2016-12" db="EMBL/GenBank/DDBJ databases">
        <authorList>
            <person name="Song W.-J."/>
            <person name="Kurnit D.M."/>
        </authorList>
    </citation>
    <scope>NUCLEOTIDE SEQUENCE [LARGE SCALE GENOMIC DNA]</scope>
    <source>
        <strain evidence="1 2">IMCC3135</strain>
    </source>
</reference>
<gene>
    <name evidence="1" type="ORF">IMCC3135_06830</name>
</gene>
<dbReference type="EMBL" id="CP018632">
    <property type="protein sequence ID" value="ASJ71473.1"/>
    <property type="molecule type" value="Genomic_DNA"/>
</dbReference>
<dbReference type="KEGG" id="gai:IMCC3135_06830"/>
<proteinExistence type="predicted"/>
<organism evidence="1 2">
    <name type="scientific">Granulosicoccus antarcticus IMCC3135</name>
    <dbReference type="NCBI Taxonomy" id="1192854"/>
    <lineage>
        <taxon>Bacteria</taxon>
        <taxon>Pseudomonadati</taxon>
        <taxon>Pseudomonadota</taxon>
        <taxon>Gammaproteobacteria</taxon>
        <taxon>Chromatiales</taxon>
        <taxon>Granulosicoccaceae</taxon>
        <taxon>Granulosicoccus</taxon>
    </lineage>
</organism>
<keyword evidence="2" id="KW-1185">Reference proteome</keyword>